<sequence>MIGLLVTGSHGFASGTAPLAPPRSFWRRVIDWLMGR</sequence>
<comment type="caution">
    <text evidence="1">The sequence shown here is derived from an EMBL/GenBank/DDBJ whole genome shotgun (WGS) entry which is preliminary data.</text>
</comment>
<dbReference type="AlphaFoldDB" id="A0A846MVZ9"/>
<accession>A0A846MVZ9</accession>
<dbReference type="Proteomes" id="UP000570514">
    <property type="component" value="Unassembled WGS sequence"/>
</dbReference>
<gene>
    <name evidence="1" type="ORF">FHS83_001002</name>
</gene>
<reference evidence="1 2" key="1">
    <citation type="submission" date="2020-03" db="EMBL/GenBank/DDBJ databases">
        <title>Genomic Encyclopedia of Type Strains, Phase IV (KMG-IV): sequencing the most valuable type-strain genomes for metagenomic binning, comparative biology and taxonomic classification.</title>
        <authorList>
            <person name="Goeker M."/>
        </authorList>
    </citation>
    <scope>NUCLEOTIDE SEQUENCE [LARGE SCALE GENOMIC DNA]</scope>
    <source>
        <strain evidence="1 2">DSM 19867</strain>
    </source>
</reference>
<evidence type="ECO:0000313" key="1">
    <source>
        <dbReference type="EMBL" id="NIK87684.1"/>
    </source>
</evidence>
<name>A0A846MVZ9_9PROT</name>
<evidence type="ECO:0000313" key="2">
    <source>
        <dbReference type="Proteomes" id="UP000570514"/>
    </source>
</evidence>
<dbReference type="EMBL" id="JAASRM010000001">
    <property type="protein sequence ID" value="NIK87684.1"/>
    <property type="molecule type" value="Genomic_DNA"/>
</dbReference>
<organism evidence="1 2">
    <name type="scientific">Rhizomicrobium palustre</name>
    <dbReference type="NCBI Taxonomy" id="189966"/>
    <lineage>
        <taxon>Bacteria</taxon>
        <taxon>Pseudomonadati</taxon>
        <taxon>Pseudomonadota</taxon>
        <taxon>Alphaproteobacteria</taxon>
        <taxon>Micropepsales</taxon>
        <taxon>Micropepsaceae</taxon>
        <taxon>Rhizomicrobium</taxon>
    </lineage>
</organism>
<protein>
    <submittedName>
        <fullName evidence="1">Uncharacterized protein</fullName>
    </submittedName>
</protein>
<keyword evidence="2" id="KW-1185">Reference proteome</keyword>
<proteinExistence type="predicted"/>